<sequence>MSKCPWLALRRELQKMIQKLPNENLVRVVEVIQCGRQAGNTCGEEIFVSLEKEEKCNALEIILLSQSSQEGQNACTIAMLDNLNIIAFLLRP</sequence>
<gene>
    <name evidence="2" type="ORF">V6N11_060143</name>
</gene>
<comment type="caution">
    <text evidence="2">The sequence shown here is derived from an EMBL/GenBank/DDBJ whole genome shotgun (WGS) entry which is preliminary data.</text>
</comment>
<accession>A0ABR2P355</accession>
<name>A0ABR2P355_9ROSI</name>
<organism evidence="2 3">
    <name type="scientific">Hibiscus sabdariffa</name>
    <name type="common">roselle</name>
    <dbReference type="NCBI Taxonomy" id="183260"/>
    <lineage>
        <taxon>Eukaryota</taxon>
        <taxon>Viridiplantae</taxon>
        <taxon>Streptophyta</taxon>
        <taxon>Embryophyta</taxon>
        <taxon>Tracheophyta</taxon>
        <taxon>Spermatophyta</taxon>
        <taxon>Magnoliopsida</taxon>
        <taxon>eudicotyledons</taxon>
        <taxon>Gunneridae</taxon>
        <taxon>Pentapetalae</taxon>
        <taxon>rosids</taxon>
        <taxon>malvids</taxon>
        <taxon>Malvales</taxon>
        <taxon>Malvaceae</taxon>
        <taxon>Malvoideae</taxon>
        <taxon>Hibiscus</taxon>
    </lineage>
</organism>
<reference evidence="2 3" key="1">
    <citation type="journal article" date="2024" name="G3 (Bethesda)">
        <title>Genome assembly of Hibiscus sabdariffa L. provides insights into metabolisms of medicinal natural products.</title>
        <authorList>
            <person name="Kim T."/>
        </authorList>
    </citation>
    <scope>NUCLEOTIDE SEQUENCE [LARGE SCALE GENOMIC DNA]</scope>
    <source>
        <strain evidence="2">TK-2024</strain>
        <tissue evidence="2">Old leaves</tissue>
    </source>
</reference>
<dbReference type="Gene3D" id="1.20.1270.220">
    <property type="match status" value="1"/>
</dbReference>
<protein>
    <recommendedName>
        <fullName evidence="1">NET domain-containing protein</fullName>
    </recommendedName>
</protein>
<evidence type="ECO:0000259" key="1">
    <source>
        <dbReference type="Pfam" id="PF17035"/>
    </source>
</evidence>
<dbReference type="Proteomes" id="UP001396334">
    <property type="component" value="Unassembled WGS sequence"/>
</dbReference>
<proteinExistence type="predicted"/>
<dbReference type="Pfam" id="PF17035">
    <property type="entry name" value="BET"/>
    <property type="match status" value="1"/>
</dbReference>
<feature type="domain" description="NET" evidence="1">
    <location>
        <begin position="10"/>
        <end position="52"/>
    </location>
</feature>
<dbReference type="InterPro" id="IPR038336">
    <property type="entry name" value="NET_sf"/>
</dbReference>
<dbReference type="InterPro" id="IPR027353">
    <property type="entry name" value="NET_dom"/>
</dbReference>
<keyword evidence="3" id="KW-1185">Reference proteome</keyword>
<dbReference type="EMBL" id="JBBPBN010000084">
    <property type="protein sequence ID" value="KAK8982822.1"/>
    <property type="molecule type" value="Genomic_DNA"/>
</dbReference>
<evidence type="ECO:0000313" key="2">
    <source>
        <dbReference type="EMBL" id="KAK8982822.1"/>
    </source>
</evidence>
<evidence type="ECO:0000313" key="3">
    <source>
        <dbReference type="Proteomes" id="UP001396334"/>
    </source>
</evidence>